<feature type="compositionally biased region" description="Polar residues" evidence="1">
    <location>
        <begin position="53"/>
        <end position="62"/>
    </location>
</feature>
<feature type="non-terminal residue" evidence="2">
    <location>
        <position position="1"/>
    </location>
</feature>
<protein>
    <submittedName>
        <fullName evidence="2">Uncharacterized protein</fullName>
    </submittedName>
</protein>
<evidence type="ECO:0000256" key="1">
    <source>
        <dbReference type="SAM" id="MobiDB-lite"/>
    </source>
</evidence>
<evidence type="ECO:0000313" key="3">
    <source>
        <dbReference type="Proteomes" id="UP000257109"/>
    </source>
</evidence>
<dbReference type="EMBL" id="QJKJ01007642">
    <property type="protein sequence ID" value="RDX82435.1"/>
    <property type="molecule type" value="Genomic_DNA"/>
</dbReference>
<dbReference type="Proteomes" id="UP000257109">
    <property type="component" value="Unassembled WGS sequence"/>
</dbReference>
<sequence>MTYLKSTLLNKYPHNKFSLHFEKKKEIKEKTNIHCSNYRNFGHKSDDCKESPKGSSKSSRNNPKGPKKIWVPK</sequence>
<accession>A0A371FVS9</accession>
<reference evidence="2" key="1">
    <citation type="submission" date="2018-05" db="EMBL/GenBank/DDBJ databases">
        <title>Draft genome of Mucuna pruriens seed.</title>
        <authorList>
            <person name="Nnadi N.E."/>
            <person name="Vos R."/>
            <person name="Hasami M.H."/>
            <person name="Devisetty U.K."/>
            <person name="Aguiy J.C."/>
        </authorList>
    </citation>
    <scope>NUCLEOTIDE SEQUENCE [LARGE SCALE GENOMIC DNA]</scope>
    <source>
        <strain evidence="2">JCA_2017</strain>
    </source>
</reference>
<feature type="region of interest" description="Disordered" evidence="1">
    <location>
        <begin position="40"/>
        <end position="73"/>
    </location>
</feature>
<organism evidence="2 3">
    <name type="scientific">Mucuna pruriens</name>
    <name type="common">Velvet bean</name>
    <name type="synonym">Dolichos pruriens</name>
    <dbReference type="NCBI Taxonomy" id="157652"/>
    <lineage>
        <taxon>Eukaryota</taxon>
        <taxon>Viridiplantae</taxon>
        <taxon>Streptophyta</taxon>
        <taxon>Embryophyta</taxon>
        <taxon>Tracheophyta</taxon>
        <taxon>Spermatophyta</taxon>
        <taxon>Magnoliopsida</taxon>
        <taxon>eudicotyledons</taxon>
        <taxon>Gunneridae</taxon>
        <taxon>Pentapetalae</taxon>
        <taxon>rosids</taxon>
        <taxon>fabids</taxon>
        <taxon>Fabales</taxon>
        <taxon>Fabaceae</taxon>
        <taxon>Papilionoideae</taxon>
        <taxon>50 kb inversion clade</taxon>
        <taxon>NPAAA clade</taxon>
        <taxon>indigoferoid/millettioid clade</taxon>
        <taxon>Phaseoleae</taxon>
        <taxon>Mucuna</taxon>
    </lineage>
</organism>
<feature type="compositionally biased region" description="Basic and acidic residues" evidence="1">
    <location>
        <begin position="43"/>
        <end position="52"/>
    </location>
</feature>
<proteinExistence type="predicted"/>
<evidence type="ECO:0000313" key="2">
    <source>
        <dbReference type="EMBL" id="RDX82435.1"/>
    </source>
</evidence>
<dbReference type="AlphaFoldDB" id="A0A371FVS9"/>
<gene>
    <name evidence="2" type="ORF">CR513_36784</name>
</gene>
<name>A0A371FVS9_MUCPR</name>
<keyword evidence="3" id="KW-1185">Reference proteome</keyword>
<comment type="caution">
    <text evidence="2">The sequence shown here is derived from an EMBL/GenBank/DDBJ whole genome shotgun (WGS) entry which is preliminary data.</text>
</comment>